<evidence type="ECO:0000256" key="4">
    <source>
        <dbReference type="SAM" id="Phobius"/>
    </source>
</evidence>
<proteinExistence type="predicted"/>
<dbReference type="EMBL" id="FPAG01000006">
    <property type="protein sequence ID" value="SFS91331.1"/>
    <property type="molecule type" value="Genomic_DNA"/>
</dbReference>
<dbReference type="PANTHER" id="PTHR43280">
    <property type="entry name" value="ARAC-FAMILY TRANSCRIPTIONAL REGULATOR"/>
    <property type="match status" value="1"/>
</dbReference>
<evidence type="ECO:0000259" key="5">
    <source>
        <dbReference type="PROSITE" id="PS01124"/>
    </source>
</evidence>
<name>A0A1I6TQA2_9FLAO</name>
<feature type="transmembrane region" description="Helical" evidence="4">
    <location>
        <begin position="6"/>
        <end position="26"/>
    </location>
</feature>
<gene>
    <name evidence="6" type="ORF">SAMN04487906_2058</name>
</gene>
<evidence type="ECO:0000256" key="1">
    <source>
        <dbReference type="ARBA" id="ARBA00023015"/>
    </source>
</evidence>
<feature type="transmembrane region" description="Helical" evidence="4">
    <location>
        <begin position="38"/>
        <end position="58"/>
    </location>
</feature>
<dbReference type="SUPFAM" id="SSF46689">
    <property type="entry name" value="Homeodomain-like"/>
    <property type="match status" value="1"/>
</dbReference>
<dbReference type="AlphaFoldDB" id="A0A1I6TQA2"/>
<feature type="domain" description="HTH araC/xylS-type" evidence="5">
    <location>
        <begin position="246"/>
        <end position="348"/>
    </location>
</feature>
<feature type="transmembrane region" description="Helical" evidence="4">
    <location>
        <begin position="70"/>
        <end position="89"/>
    </location>
</feature>
<dbReference type="InterPro" id="IPR018062">
    <property type="entry name" value="HTH_AraC-typ_CS"/>
</dbReference>
<keyword evidence="2 6" id="KW-0238">DNA-binding</keyword>
<feature type="transmembrane region" description="Helical" evidence="4">
    <location>
        <begin position="160"/>
        <end position="183"/>
    </location>
</feature>
<sequence length="350" mass="40610">MTITELISDIGKIIVFLMILMSIFLITVKSSKKLSNYLFAAFLLVTAIDFSGLFLSIQNTTWNSLKIASVLLQMPLFYLYVQSVCYFNFNLKTKHLLHALLFFGMFILLMATSVSAENYMLYEIINKVQYYSYMVAVLFTLSHFKKLYQENYSANHYNTYKWLLQITILFLIGSCFVLLRGFIPNGENDILLTSLNLLIFVFALFVVCWFVLKALYRPSLFLGVDKNLSLLKSKEKSDTEVEQTLEQLTNYMISEKPYLDSEISLQKLALLLNLPEKQLSQLINQQTGKHFFDYINEFRINEAKILLKENPDLTVLEILYDIGFNSKSSFYTAFKKQTSQTPTAYRKSMN</sequence>
<feature type="transmembrane region" description="Helical" evidence="4">
    <location>
        <begin position="96"/>
        <end position="116"/>
    </location>
</feature>
<feature type="transmembrane region" description="Helical" evidence="4">
    <location>
        <begin position="195"/>
        <end position="216"/>
    </location>
</feature>
<reference evidence="6 7" key="1">
    <citation type="submission" date="2016-10" db="EMBL/GenBank/DDBJ databases">
        <authorList>
            <person name="de Groot N.N."/>
        </authorList>
    </citation>
    <scope>NUCLEOTIDE SEQUENCE [LARGE SCALE GENOMIC DNA]</scope>
    <source>
        <strain evidence="6 7">CGMCC 1.6114</strain>
    </source>
</reference>
<keyword evidence="4" id="KW-0472">Membrane</keyword>
<keyword evidence="1" id="KW-0805">Transcription regulation</keyword>
<dbReference type="SMART" id="SM00342">
    <property type="entry name" value="HTH_ARAC"/>
    <property type="match status" value="1"/>
</dbReference>
<accession>A0A1I6TQA2</accession>
<protein>
    <submittedName>
        <fullName evidence="6">AraC-type DNA-binding protein</fullName>
    </submittedName>
</protein>
<dbReference type="InterPro" id="IPR009057">
    <property type="entry name" value="Homeodomain-like_sf"/>
</dbReference>
<evidence type="ECO:0000256" key="3">
    <source>
        <dbReference type="ARBA" id="ARBA00023163"/>
    </source>
</evidence>
<dbReference type="PANTHER" id="PTHR43280:SF29">
    <property type="entry name" value="ARAC-FAMILY TRANSCRIPTIONAL REGULATOR"/>
    <property type="match status" value="1"/>
</dbReference>
<dbReference type="InterPro" id="IPR018060">
    <property type="entry name" value="HTH_AraC"/>
</dbReference>
<organism evidence="6 7">
    <name type="scientific">Zhouia amylolytica</name>
    <dbReference type="NCBI Taxonomy" id="376730"/>
    <lineage>
        <taxon>Bacteria</taxon>
        <taxon>Pseudomonadati</taxon>
        <taxon>Bacteroidota</taxon>
        <taxon>Flavobacteriia</taxon>
        <taxon>Flavobacteriales</taxon>
        <taxon>Flavobacteriaceae</taxon>
        <taxon>Zhouia</taxon>
    </lineage>
</organism>
<dbReference type="Proteomes" id="UP000183209">
    <property type="component" value="Unassembled WGS sequence"/>
</dbReference>
<keyword evidence="4" id="KW-1133">Transmembrane helix</keyword>
<evidence type="ECO:0000313" key="7">
    <source>
        <dbReference type="Proteomes" id="UP000183209"/>
    </source>
</evidence>
<dbReference type="GO" id="GO:0003700">
    <property type="term" value="F:DNA-binding transcription factor activity"/>
    <property type="evidence" value="ECO:0007669"/>
    <property type="project" value="InterPro"/>
</dbReference>
<keyword evidence="3" id="KW-0804">Transcription</keyword>
<evidence type="ECO:0000256" key="2">
    <source>
        <dbReference type="ARBA" id="ARBA00023125"/>
    </source>
</evidence>
<dbReference type="PROSITE" id="PS01124">
    <property type="entry name" value="HTH_ARAC_FAMILY_2"/>
    <property type="match status" value="1"/>
</dbReference>
<dbReference type="OrthoDB" id="5492415at2"/>
<dbReference type="Pfam" id="PF12833">
    <property type="entry name" value="HTH_18"/>
    <property type="match status" value="1"/>
</dbReference>
<keyword evidence="4" id="KW-0812">Transmembrane</keyword>
<evidence type="ECO:0000313" key="6">
    <source>
        <dbReference type="EMBL" id="SFS91331.1"/>
    </source>
</evidence>
<dbReference type="GO" id="GO:0043565">
    <property type="term" value="F:sequence-specific DNA binding"/>
    <property type="evidence" value="ECO:0007669"/>
    <property type="project" value="InterPro"/>
</dbReference>
<dbReference type="RefSeq" id="WP_139226702.1">
    <property type="nucleotide sequence ID" value="NZ_FPAG01000006.1"/>
</dbReference>
<feature type="transmembrane region" description="Helical" evidence="4">
    <location>
        <begin position="128"/>
        <end position="148"/>
    </location>
</feature>
<dbReference type="Gene3D" id="1.10.10.60">
    <property type="entry name" value="Homeodomain-like"/>
    <property type="match status" value="2"/>
</dbReference>
<dbReference type="PROSITE" id="PS00041">
    <property type="entry name" value="HTH_ARAC_FAMILY_1"/>
    <property type="match status" value="1"/>
</dbReference>